<sequence>MEVQSSENQVFWPPQPKEIKSNVIHDNNCSSSIGWPESIWFLPPSLNASSNLFQDLTENNKTVWTRNILSGYNASLSSRMSSCENFRGEASGGVNGIMYSALKKKWEMVGQQSLTYSYVVRGTGILNEYTEFTVDRVKMTSTRDVVVRKLQLPLFLT</sequence>
<evidence type="ECO:0000313" key="2">
    <source>
        <dbReference type="Proteomes" id="UP000288805"/>
    </source>
</evidence>
<accession>A0A438H042</accession>
<comment type="caution">
    <text evidence="1">The sequence shown here is derived from an EMBL/GenBank/DDBJ whole genome shotgun (WGS) entry which is preliminary data.</text>
</comment>
<dbReference type="Proteomes" id="UP000288805">
    <property type="component" value="Unassembled WGS sequence"/>
</dbReference>
<dbReference type="EMBL" id="QGNW01000306">
    <property type="protein sequence ID" value="RVW77838.1"/>
    <property type="molecule type" value="Genomic_DNA"/>
</dbReference>
<gene>
    <name evidence="1" type="ORF">CK203_054429</name>
</gene>
<evidence type="ECO:0000313" key="1">
    <source>
        <dbReference type="EMBL" id="RVW77838.1"/>
    </source>
</evidence>
<protein>
    <submittedName>
        <fullName evidence="1">Uncharacterized protein</fullName>
    </submittedName>
</protein>
<proteinExistence type="predicted"/>
<dbReference type="AlphaFoldDB" id="A0A438H042"/>
<name>A0A438H042_VITVI</name>
<organism evidence="1 2">
    <name type="scientific">Vitis vinifera</name>
    <name type="common">Grape</name>
    <dbReference type="NCBI Taxonomy" id="29760"/>
    <lineage>
        <taxon>Eukaryota</taxon>
        <taxon>Viridiplantae</taxon>
        <taxon>Streptophyta</taxon>
        <taxon>Embryophyta</taxon>
        <taxon>Tracheophyta</taxon>
        <taxon>Spermatophyta</taxon>
        <taxon>Magnoliopsida</taxon>
        <taxon>eudicotyledons</taxon>
        <taxon>Gunneridae</taxon>
        <taxon>Pentapetalae</taxon>
        <taxon>rosids</taxon>
        <taxon>Vitales</taxon>
        <taxon>Vitaceae</taxon>
        <taxon>Viteae</taxon>
        <taxon>Vitis</taxon>
    </lineage>
</organism>
<reference evidence="1 2" key="1">
    <citation type="journal article" date="2018" name="PLoS Genet.">
        <title>Population sequencing reveals clonal diversity and ancestral inbreeding in the grapevine cultivar Chardonnay.</title>
        <authorList>
            <person name="Roach M.J."/>
            <person name="Johnson D.L."/>
            <person name="Bohlmann J."/>
            <person name="van Vuuren H.J."/>
            <person name="Jones S.J."/>
            <person name="Pretorius I.S."/>
            <person name="Schmidt S.A."/>
            <person name="Borneman A.R."/>
        </authorList>
    </citation>
    <scope>NUCLEOTIDE SEQUENCE [LARGE SCALE GENOMIC DNA]</scope>
    <source>
        <strain evidence="2">cv. Chardonnay</strain>
        <tissue evidence="1">Leaf</tissue>
    </source>
</reference>